<comment type="caution">
    <text evidence="1">The sequence shown here is derived from an EMBL/GenBank/DDBJ whole genome shotgun (WGS) entry which is preliminary data.</text>
</comment>
<dbReference type="Proteomes" id="UP000670092">
    <property type="component" value="Unassembled WGS sequence"/>
</dbReference>
<reference evidence="1 2" key="1">
    <citation type="submission" date="2021-01" db="EMBL/GenBank/DDBJ databases">
        <title>Chromosome-level genome assembly of a human fungal pathogen reveals clustering of transcriptionally co-regulated genes.</title>
        <authorList>
            <person name="Voorhies M."/>
            <person name="Cohen S."/>
            <person name="Shea T.P."/>
            <person name="Petrus S."/>
            <person name="Munoz J.F."/>
            <person name="Poplawski S."/>
            <person name="Goldman W.E."/>
            <person name="Michael T."/>
            <person name="Cuomo C.A."/>
            <person name="Sil A."/>
            <person name="Beyhan S."/>
        </authorList>
    </citation>
    <scope>NUCLEOTIDE SEQUENCE [LARGE SCALE GENOMIC DNA]</scope>
    <source>
        <strain evidence="1 2">G184AR</strain>
    </source>
</reference>
<gene>
    <name evidence="1" type="ORF">I7I52_03704</name>
</gene>
<protein>
    <submittedName>
        <fullName evidence="1">Uncharacterized protein</fullName>
    </submittedName>
</protein>
<dbReference type="EMBL" id="JAEVHI010000001">
    <property type="protein sequence ID" value="KAG5305142.1"/>
    <property type="molecule type" value="Genomic_DNA"/>
</dbReference>
<evidence type="ECO:0000313" key="2">
    <source>
        <dbReference type="Proteomes" id="UP000670092"/>
    </source>
</evidence>
<evidence type="ECO:0000313" key="1">
    <source>
        <dbReference type="EMBL" id="KAG5305142.1"/>
    </source>
</evidence>
<proteinExistence type="predicted"/>
<accession>A0A8H7ZB98</accession>
<organism evidence="1 2">
    <name type="scientific">Ajellomyces capsulatus</name>
    <name type="common">Darling's disease fungus</name>
    <name type="synonym">Histoplasma capsulatum</name>
    <dbReference type="NCBI Taxonomy" id="5037"/>
    <lineage>
        <taxon>Eukaryota</taxon>
        <taxon>Fungi</taxon>
        <taxon>Dikarya</taxon>
        <taxon>Ascomycota</taxon>
        <taxon>Pezizomycotina</taxon>
        <taxon>Eurotiomycetes</taxon>
        <taxon>Eurotiomycetidae</taxon>
        <taxon>Onygenales</taxon>
        <taxon>Ajellomycetaceae</taxon>
        <taxon>Histoplasma</taxon>
    </lineage>
</organism>
<dbReference type="AlphaFoldDB" id="A0A8H7ZB98"/>
<dbReference type="VEuPathDB" id="FungiDB:I7I52_03704"/>
<name>A0A8H7ZB98_AJECA</name>
<sequence>MIIVTTANIQIGIDGAITLPPSCSPPSSAPTLWEGDQVAEKLVDSFIFPDAIDDIKSVYEEDNCRDQV</sequence>